<evidence type="ECO:0008006" key="3">
    <source>
        <dbReference type="Google" id="ProtNLM"/>
    </source>
</evidence>
<organism evidence="1 2">
    <name type="scientific">Flavivirga aquimarina</name>
    <dbReference type="NCBI Taxonomy" id="2027862"/>
    <lineage>
        <taxon>Bacteria</taxon>
        <taxon>Pseudomonadati</taxon>
        <taxon>Bacteroidota</taxon>
        <taxon>Flavobacteriia</taxon>
        <taxon>Flavobacteriales</taxon>
        <taxon>Flavobacteriaceae</taxon>
        <taxon>Flavivirga</taxon>
    </lineage>
</organism>
<sequence>MKSLFCTIFFILLFGCIEKQKNHKEESYNNCDQENILTIESLIINDLKETLENEKYQSLIKQIENKWLSTGILTSDNSNGYIQLLNLIIDNDGLSDSIVHPINHIIYNKQSKINLYGIVKTFSKIKGWTKDLSPKCSVKKFATFVNYMQTSKNIYSTKVSENLLEMIKQEDLNKQFYQDLVILSFISIL</sequence>
<proteinExistence type="predicted"/>
<keyword evidence="2" id="KW-1185">Reference proteome</keyword>
<reference evidence="1" key="1">
    <citation type="submission" date="2023-07" db="EMBL/GenBank/DDBJ databases">
        <title>Two novel species in the genus Flavivirga.</title>
        <authorList>
            <person name="Kwon K."/>
        </authorList>
    </citation>
    <scope>NUCLEOTIDE SEQUENCE</scope>
    <source>
        <strain evidence="1">KCTC 52353</strain>
    </source>
</reference>
<evidence type="ECO:0000313" key="1">
    <source>
        <dbReference type="EMBL" id="MDO5970385.1"/>
    </source>
</evidence>
<protein>
    <recommendedName>
        <fullName evidence="3">Lipoprotein</fullName>
    </recommendedName>
</protein>
<dbReference type="EMBL" id="JAUOEK010000119">
    <property type="protein sequence ID" value="MDO5970385.1"/>
    <property type="molecule type" value="Genomic_DNA"/>
</dbReference>
<dbReference type="Proteomes" id="UP001176883">
    <property type="component" value="Unassembled WGS sequence"/>
</dbReference>
<evidence type="ECO:0000313" key="2">
    <source>
        <dbReference type="Proteomes" id="UP001176883"/>
    </source>
</evidence>
<gene>
    <name evidence="1" type="ORF">Q4Q35_11270</name>
</gene>
<dbReference type="PROSITE" id="PS51257">
    <property type="entry name" value="PROKAR_LIPOPROTEIN"/>
    <property type="match status" value="1"/>
</dbReference>
<name>A0ABT8WB97_9FLAO</name>
<dbReference type="RefSeq" id="WP_303278076.1">
    <property type="nucleotide sequence ID" value="NZ_JAUOEK010000119.1"/>
</dbReference>
<comment type="caution">
    <text evidence="1">The sequence shown here is derived from an EMBL/GenBank/DDBJ whole genome shotgun (WGS) entry which is preliminary data.</text>
</comment>
<accession>A0ABT8WB97</accession>